<dbReference type="AlphaFoldDB" id="A0AA35RV70"/>
<organism evidence="9 10">
    <name type="scientific">Geodia barretti</name>
    <name type="common">Barrett's horny sponge</name>
    <dbReference type="NCBI Taxonomy" id="519541"/>
    <lineage>
        <taxon>Eukaryota</taxon>
        <taxon>Metazoa</taxon>
        <taxon>Porifera</taxon>
        <taxon>Demospongiae</taxon>
        <taxon>Heteroscleromorpha</taxon>
        <taxon>Tetractinellida</taxon>
        <taxon>Astrophorina</taxon>
        <taxon>Geodiidae</taxon>
        <taxon>Geodia</taxon>
    </lineage>
</organism>
<name>A0AA35RV70_GEOBA</name>
<evidence type="ECO:0000313" key="9">
    <source>
        <dbReference type="EMBL" id="CAI8016941.1"/>
    </source>
</evidence>
<dbReference type="Pfam" id="PF13091">
    <property type="entry name" value="PLDc_2"/>
    <property type="match status" value="1"/>
</dbReference>
<evidence type="ECO:0000256" key="1">
    <source>
        <dbReference type="ARBA" id="ARBA00022801"/>
    </source>
</evidence>
<evidence type="ECO:0000256" key="2">
    <source>
        <dbReference type="ARBA" id="ARBA00022963"/>
    </source>
</evidence>
<evidence type="ECO:0000256" key="6">
    <source>
        <dbReference type="ARBA" id="ARBA00043167"/>
    </source>
</evidence>
<dbReference type="GO" id="GO:0016891">
    <property type="term" value="F:RNA endonuclease activity producing 5'-phosphomonoesters, hydrolytic mechanism"/>
    <property type="evidence" value="ECO:0007669"/>
    <property type="project" value="TreeGrafter"/>
</dbReference>
<evidence type="ECO:0000256" key="5">
    <source>
        <dbReference type="ARBA" id="ARBA00040549"/>
    </source>
</evidence>
<keyword evidence="7" id="KW-1133">Transmembrane helix</keyword>
<dbReference type="PANTHER" id="PTHR43856:SF1">
    <property type="entry name" value="MITOCHONDRIAL CARDIOLIPIN HYDROLASE"/>
    <property type="match status" value="1"/>
</dbReference>
<dbReference type="InterPro" id="IPR051406">
    <property type="entry name" value="PLD_domain"/>
</dbReference>
<evidence type="ECO:0000256" key="7">
    <source>
        <dbReference type="SAM" id="Phobius"/>
    </source>
</evidence>
<proteinExistence type="inferred from homology"/>
<dbReference type="GO" id="GO:0005739">
    <property type="term" value="C:mitochondrion"/>
    <property type="evidence" value="ECO:0007669"/>
    <property type="project" value="TreeGrafter"/>
</dbReference>
<evidence type="ECO:0000313" key="10">
    <source>
        <dbReference type="Proteomes" id="UP001174909"/>
    </source>
</evidence>
<accession>A0AA35RV70</accession>
<keyword evidence="2" id="KW-0442">Lipid degradation</keyword>
<reference evidence="9" key="1">
    <citation type="submission" date="2023-03" db="EMBL/GenBank/DDBJ databases">
        <authorList>
            <person name="Steffen K."/>
            <person name="Cardenas P."/>
        </authorList>
    </citation>
    <scope>NUCLEOTIDE SEQUENCE</scope>
</reference>
<evidence type="ECO:0000259" key="8">
    <source>
        <dbReference type="PROSITE" id="PS50035"/>
    </source>
</evidence>
<dbReference type="GO" id="GO:0016042">
    <property type="term" value="P:lipid catabolic process"/>
    <property type="evidence" value="ECO:0007669"/>
    <property type="project" value="UniProtKB-KW"/>
</dbReference>
<keyword evidence="7" id="KW-0472">Membrane</keyword>
<feature type="domain" description="PLD phosphodiesterase" evidence="8">
    <location>
        <begin position="128"/>
        <end position="155"/>
    </location>
</feature>
<dbReference type="SUPFAM" id="SSF56024">
    <property type="entry name" value="Phospholipase D/nuclease"/>
    <property type="match status" value="1"/>
</dbReference>
<evidence type="ECO:0000256" key="4">
    <source>
        <dbReference type="ARBA" id="ARBA00038012"/>
    </source>
</evidence>
<comment type="caution">
    <text evidence="9">The sequence shown here is derived from an EMBL/GenBank/DDBJ whole genome shotgun (WGS) entry which is preliminary data.</text>
</comment>
<sequence length="197" mass="22494">MVGSFRFVSVPLATLTASTVLLLYLYWRERRRTKRLLSSRGAASKVLFFPDVETVNIEELSNTLECAVNSLDVCVYAISNWKLMDILIGAHRRGVAVRVITDRDQMSINPSPVEKLRRNGIQVRRNNDSYLMHHKFAVVDGRCLVNGSLNWTQQAVHGNQENIVISTNSDIVGPFLDQFEVLWERFHPQNYCPTDLT</sequence>
<dbReference type="CDD" id="cd09171">
    <property type="entry name" value="PLDc_vPLD6_like"/>
    <property type="match status" value="1"/>
</dbReference>
<dbReference type="EMBL" id="CASHTH010001576">
    <property type="protein sequence ID" value="CAI8016941.1"/>
    <property type="molecule type" value="Genomic_DNA"/>
</dbReference>
<comment type="similarity">
    <text evidence="4">Belongs to the phospholipase D family. MitoPLD/Zucchini subfamily.</text>
</comment>
<keyword evidence="3" id="KW-0443">Lipid metabolism</keyword>
<dbReference type="PROSITE" id="PS50035">
    <property type="entry name" value="PLD"/>
    <property type="match status" value="1"/>
</dbReference>
<dbReference type="PANTHER" id="PTHR43856">
    <property type="entry name" value="CARDIOLIPIN HYDROLASE"/>
    <property type="match status" value="1"/>
</dbReference>
<keyword evidence="1 9" id="KW-0378">Hydrolase</keyword>
<dbReference type="Proteomes" id="UP001174909">
    <property type="component" value="Unassembled WGS sequence"/>
</dbReference>
<feature type="transmembrane region" description="Helical" evidence="7">
    <location>
        <begin position="6"/>
        <end position="27"/>
    </location>
</feature>
<dbReference type="Gene3D" id="3.30.870.10">
    <property type="entry name" value="Endonuclease Chain A"/>
    <property type="match status" value="1"/>
</dbReference>
<dbReference type="InterPro" id="IPR025202">
    <property type="entry name" value="PLD-like_dom"/>
</dbReference>
<keyword evidence="7" id="KW-0812">Transmembrane</keyword>
<keyword evidence="10" id="KW-1185">Reference proteome</keyword>
<protein>
    <recommendedName>
        <fullName evidence="5">Mitochondrial cardiolipin hydrolase</fullName>
    </recommendedName>
    <alternativeName>
        <fullName evidence="6">Mitochondrial phospholipase</fullName>
    </alternativeName>
</protein>
<dbReference type="InterPro" id="IPR001736">
    <property type="entry name" value="PLipase_D/transphosphatidylase"/>
</dbReference>
<gene>
    <name evidence="9" type="ORF">GBAR_LOCUS10350</name>
</gene>
<evidence type="ECO:0000256" key="3">
    <source>
        <dbReference type="ARBA" id="ARBA00023098"/>
    </source>
</evidence>